<dbReference type="OrthoDB" id="9796672at2"/>
<evidence type="ECO:0000256" key="4">
    <source>
        <dbReference type="ARBA" id="ARBA00022692"/>
    </source>
</evidence>
<accession>A0A1G6RG87</accession>
<proteinExistence type="inferred from homology"/>
<gene>
    <name evidence="9" type="ORF">SAMN05216270_101478</name>
</gene>
<keyword evidence="6 7" id="KW-0472">Membrane</keyword>
<evidence type="ECO:0000313" key="9">
    <source>
        <dbReference type="EMBL" id="SDD03660.1"/>
    </source>
</evidence>
<dbReference type="AlphaFoldDB" id="A0A1G6RG87"/>
<reference evidence="10" key="1">
    <citation type="submission" date="2016-10" db="EMBL/GenBank/DDBJ databases">
        <authorList>
            <person name="Varghese N."/>
            <person name="Submissions S."/>
        </authorList>
    </citation>
    <scope>NUCLEOTIDE SEQUENCE [LARGE SCALE GENOMIC DNA]</scope>
    <source>
        <strain evidence="10">CGMCC 4.3516</strain>
    </source>
</reference>
<evidence type="ECO:0000313" key="10">
    <source>
        <dbReference type="Proteomes" id="UP000198949"/>
    </source>
</evidence>
<feature type="transmembrane region" description="Helical" evidence="7">
    <location>
        <begin position="20"/>
        <end position="39"/>
    </location>
</feature>
<sequence>MLDQFTQFLDVAAGHGPAVIAFVFVVSAVEAAFGLGALVPAESALVLAALVLAGSPLLIAAVAAAAAGAFAGDHLGFALGRRLGPRIAQTRAVRRIGVRRWDEATGFVERRGIAVIVVARLLPGIRTLIAAAAGASRMRYRRFAAATAAAALAWSLLWVLGGAALGTAFIEVADRATVPVLISVAIVVAAVVTARVVRRRAASR</sequence>
<comment type="subcellular location">
    <subcellularLocation>
        <location evidence="1 7">Cell membrane</location>
        <topology evidence="1 7">Multi-pass membrane protein</topology>
    </subcellularLocation>
</comment>
<dbReference type="InterPro" id="IPR032818">
    <property type="entry name" value="DedA-like"/>
</dbReference>
<feature type="domain" description="VTT" evidence="8">
    <location>
        <begin position="43"/>
        <end position="163"/>
    </location>
</feature>
<feature type="transmembrane region" description="Helical" evidence="7">
    <location>
        <begin position="143"/>
        <end position="170"/>
    </location>
</feature>
<organism evidence="9 10">
    <name type="scientific">Glycomyces harbinensis</name>
    <dbReference type="NCBI Taxonomy" id="58114"/>
    <lineage>
        <taxon>Bacteria</taxon>
        <taxon>Bacillati</taxon>
        <taxon>Actinomycetota</taxon>
        <taxon>Actinomycetes</taxon>
        <taxon>Glycomycetales</taxon>
        <taxon>Glycomycetaceae</taxon>
        <taxon>Glycomyces</taxon>
    </lineage>
</organism>
<feature type="transmembrane region" description="Helical" evidence="7">
    <location>
        <begin position="176"/>
        <end position="197"/>
    </location>
</feature>
<evidence type="ECO:0000256" key="5">
    <source>
        <dbReference type="ARBA" id="ARBA00022989"/>
    </source>
</evidence>
<evidence type="ECO:0000256" key="1">
    <source>
        <dbReference type="ARBA" id="ARBA00004651"/>
    </source>
</evidence>
<dbReference type="GO" id="GO:0005886">
    <property type="term" value="C:plasma membrane"/>
    <property type="evidence" value="ECO:0007669"/>
    <property type="project" value="UniProtKB-SubCell"/>
</dbReference>
<keyword evidence="10" id="KW-1185">Reference proteome</keyword>
<dbReference type="Proteomes" id="UP000198949">
    <property type="component" value="Unassembled WGS sequence"/>
</dbReference>
<evidence type="ECO:0000256" key="7">
    <source>
        <dbReference type="RuleBase" id="RU367016"/>
    </source>
</evidence>
<dbReference type="PANTHER" id="PTHR30353">
    <property type="entry name" value="INNER MEMBRANE PROTEIN DEDA-RELATED"/>
    <property type="match status" value="1"/>
</dbReference>
<name>A0A1G6RG87_9ACTN</name>
<evidence type="ECO:0000256" key="6">
    <source>
        <dbReference type="ARBA" id="ARBA00023136"/>
    </source>
</evidence>
<evidence type="ECO:0000259" key="8">
    <source>
        <dbReference type="Pfam" id="PF09335"/>
    </source>
</evidence>
<keyword evidence="4 7" id="KW-0812">Transmembrane</keyword>
<comment type="similarity">
    <text evidence="2 7">Belongs to the DedA family.</text>
</comment>
<evidence type="ECO:0000256" key="3">
    <source>
        <dbReference type="ARBA" id="ARBA00022475"/>
    </source>
</evidence>
<dbReference type="Pfam" id="PF09335">
    <property type="entry name" value="VTT_dom"/>
    <property type="match status" value="1"/>
</dbReference>
<protein>
    <submittedName>
        <fullName evidence="9">Membrane protein DedA, SNARE-associated domain</fullName>
    </submittedName>
</protein>
<keyword evidence="3 7" id="KW-1003">Cell membrane</keyword>
<dbReference type="PANTHER" id="PTHR30353:SF15">
    <property type="entry name" value="INNER MEMBRANE PROTEIN YABI"/>
    <property type="match status" value="1"/>
</dbReference>
<feature type="transmembrane region" description="Helical" evidence="7">
    <location>
        <begin position="112"/>
        <end position="131"/>
    </location>
</feature>
<dbReference type="EMBL" id="FNAD01000001">
    <property type="protein sequence ID" value="SDD03660.1"/>
    <property type="molecule type" value="Genomic_DNA"/>
</dbReference>
<evidence type="ECO:0000256" key="2">
    <source>
        <dbReference type="ARBA" id="ARBA00010792"/>
    </source>
</evidence>
<dbReference type="RefSeq" id="WP_091027718.1">
    <property type="nucleotide sequence ID" value="NZ_FNAD01000001.1"/>
</dbReference>
<dbReference type="STRING" id="58114.SAMN05216270_101478"/>
<keyword evidence="5 7" id="KW-1133">Transmembrane helix</keyword>
<dbReference type="InterPro" id="IPR032816">
    <property type="entry name" value="VTT_dom"/>
</dbReference>
<feature type="transmembrane region" description="Helical" evidence="7">
    <location>
        <begin position="46"/>
        <end position="71"/>
    </location>
</feature>